<dbReference type="PROSITE" id="PS00369">
    <property type="entry name" value="PTS_HPR_HIS"/>
    <property type="match status" value="1"/>
</dbReference>
<dbReference type="InterPro" id="IPR000032">
    <property type="entry name" value="HPr-like"/>
</dbReference>
<accession>A0A6P1D852</accession>
<comment type="subcellular location">
    <subcellularLocation>
        <location evidence="2">Cytoplasm</location>
    </subcellularLocation>
</comment>
<sequence>MTMAERTVVVGSKVGLHARPAATFTRAAGAAGVPVTIAVGAGDPVDAASMLAVMTLGVEYGTEVTLRAEGEGADRVLDSLVGVLASDLDAA</sequence>
<dbReference type="NCBIfam" id="TIGR01003">
    <property type="entry name" value="PTS_HPr_family"/>
    <property type="match status" value="1"/>
</dbReference>
<reference evidence="9 10" key="1">
    <citation type="submission" date="2020-01" db="EMBL/GenBank/DDBJ databases">
        <title>Genetics and antimicrobial susceptibilities of Nocardia species isolated from the soil; a comparison with species isolated from humans.</title>
        <authorList>
            <person name="Carrasco G."/>
            <person name="Monzon S."/>
            <person name="Sansegundo M."/>
            <person name="Garcia E."/>
            <person name="Garrido N."/>
            <person name="Medina M.J."/>
            <person name="Villalon P."/>
            <person name="Ramirez-Arocha A.C."/>
            <person name="Jimenez P."/>
            <person name="Cuesta I."/>
            <person name="Valdezate S."/>
        </authorList>
    </citation>
    <scope>NUCLEOTIDE SEQUENCE [LARGE SCALE GENOMIC DNA]</scope>
    <source>
        <strain evidence="7 9">CNM20110639</strain>
        <strain evidence="8 10">CNM20110649</strain>
    </source>
</reference>
<name>A0A6P1D852_9NOCA</name>
<keyword evidence="4" id="KW-0963">Cytoplasm</keyword>
<dbReference type="CDD" id="cd00367">
    <property type="entry name" value="PTS-HPr_like"/>
    <property type="match status" value="1"/>
</dbReference>
<dbReference type="SUPFAM" id="SSF55594">
    <property type="entry name" value="HPr-like"/>
    <property type="match status" value="1"/>
</dbReference>
<dbReference type="GO" id="GO:0005737">
    <property type="term" value="C:cytoplasm"/>
    <property type="evidence" value="ECO:0007669"/>
    <property type="project" value="UniProtKB-SubCell"/>
</dbReference>
<dbReference type="Proteomes" id="UP000470876">
    <property type="component" value="Unassembled WGS sequence"/>
</dbReference>
<dbReference type="EMBL" id="JAAGUX010000020">
    <property type="protein sequence ID" value="NEW56692.1"/>
    <property type="molecule type" value="Genomic_DNA"/>
</dbReference>
<evidence type="ECO:0000313" key="7">
    <source>
        <dbReference type="EMBL" id="NEW44983.1"/>
    </source>
</evidence>
<keyword evidence="10" id="KW-1185">Reference proteome</keyword>
<feature type="domain" description="HPr" evidence="6">
    <location>
        <begin position="3"/>
        <end position="91"/>
    </location>
</feature>
<evidence type="ECO:0000313" key="8">
    <source>
        <dbReference type="EMBL" id="NEW56692.1"/>
    </source>
</evidence>
<dbReference type="Gene3D" id="3.30.1340.10">
    <property type="entry name" value="HPr-like"/>
    <property type="match status" value="1"/>
</dbReference>
<dbReference type="GO" id="GO:0009401">
    <property type="term" value="P:phosphoenolpyruvate-dependent sugar phosphotransferase system"/>
    <property type="evidence" value="ECO:0007669"/>
    <property type="project" value="UniProtKB-KW"/>
</dbReference>
<organism evidence="7 9">
    <name type="scientific">Nocardia cyriacigeorgica</name>
    <dbReference type="NCBI Taxonomy" id="135487"/>
    <lineage>
        <taxon>Bacteria</taxon>
        <taxon>Bacillati</taxon>
        <taxon>Actinomycetota</taxon>
        <taxon>Actinomycetes</taxon>
        <taxon>Mycobacteriales</taxon>
        <taxon>Nocardiaceae</taxon>
        <taxon>Nocardia</taxon>
    </lineage>
</organism>
<evidence type="ECO:0000313" key="9">
    <source>
        <dbReference type="Proteomes" id="UP000468928"/>
    </source>
</evidence>
<dbReference type="PANTHER" id="PTHR33705">
    <property type="entry name" value="PHOSPHOCARRIER PROTEIN HPR"/>
    <property type="match status" value="1"/>
</dbReference>
<evidence type="ECO:0000256" key="5">
    <source>
        <dbReference type="ARBA" id="ARBA00022683"/>
    </source>
</evidence>
<comment type="function">
    <text evidence="1">General (non sugar-specific) component of the phosphoenolpyruvate-dependent sugar phosphotransferase system (sugar PTS). This major carbohydrate active-transport system catalyzes the phosphorylation of incoming sugar substrates concomitantly with their translocation across the cell membrane. The phosphoryl group from phosphoenolpyruvate (PEP) is transferred to the phosphoryl carrier protein HPr by enzyme I. Phospho-HPr then transfers it to the PTS EIIA domain.</text>
</comment>
<dbReference type="InterPro" id="IPR001020">
    <property type="entry name" value="PTS_HPr_His_P_site"/>
</dbReference>
<evidence type="ECO:0000256" key="4">
    <source>
        <dbReference type="ARBA" id="ARBA00022490"/>
    </source>
</evidence>
<proteinExistence type="predicted"/>
<dbReference type="PANTHER" id="PTHR33705:SF2">
    <property type="entry name" value="PHOSPHOCARRIER PROTEIN NPR"/>
    <property type="match status" value="1"/>
</dbReference>
<dbReference type="Proteomes" id="UP000468928">
    <property type="component" value="Unassembled WGS sequence"/>
</dbReference>
<dbReference type="PRINTS" id="PR00107">
    <property type="entry name" value="PHOSPHOCPHPR"/>
</dbReference>
<evidence type="ECO:0000259" key="6">
    <source>
        <dbReference type="PROSITE" id="PS51350"/>
    </source>
</evidence>
<protein>
    <recommendedName>
        <fullName evidence="3">Phosphocarrier protein HPr</fullName>
    </recommendedName>
</protein>
<evidence type="ECO:0000313" key="10">
    <source>
        <dbReference type="Proteomes" id="UP000470876"/>
    </source>
</evidence>
<evidence type="ECO:0000256" key="1">
    <source>
        <dbReference type="ARBA" id="ARBA00003681"/>
    </source>
</evidence>
<dbReference type="InterPro" id="IPR035895">
    <property type="entry name" value="HPr-like_sf"/>
</dbReference>
<evidence type="ECO:0000256" key="3">
    <source>
        <dbReference type="ARBA" id="ARBA00020422"/>
    </source>
</evidence>
<dbReference type="Pfam" id="PF00381">
    <property type="entry name" value="PTS-HPr"/>
    <property type="match status" value="1"/>
</dbReference>
<dbReference type="PROSITE" id="PS51350">
    <property type="entry name" value="PTS_HPR_DOM"/>
    <property type="match status" value="1"/>
</dbReference>
<dbReference type="EMBL" id="JAAGUZ010000024">
    <property type="protein sequence ID" value="NEW44983.1"/>
    <property type="molecule type" value="Genomic_DNA"/>
</dbReference>
<gene>
    <name evidence="7" type="ORF">GV789_11010</name>
    <name evidence="8" type="ORF">GV794_13650</name>
</gene>
<evidence type="ECO:0000256" key="2">
    <source>
        <dbReference type="ARBA" id="ARBA00004496"/>
    </source>
</evidence>
<dbReference type="InterPro" id="IPR050399">
    <property type="entry name" value="HPr"/>
</dbReference>
<keyword evidence="5" id="KW-0598">Phosphotransferase system</keyword>
<comment type="caution">
    <text evidence="7">The sequence shown here is derived from an EMBL/GenBank/DDBJ whole genome shotgun (WGS) entry which is preliminary data.</text>
</comment>
<dbReference type="AlphaFoldDB" id="A0A6P1D852"/>